<proteinExistence type="predicted"/>
<feature type="compositionally biased region" description="Basic and acidic residues" evidence="1">
    <location>
        <begin position="16"/>
        <end position="30"/>
    </location>
</feature>
<comment type="caution">
    <text evidence="2">The sequence shown here is derived from an EMBL/GenBank/DDBJ whole genome shotgun (WGS) entry which is preliminary data.</text>
</comment>
<dbReference type="Proteomes" id="UP000603708">
    <property type="component" value="Unassembled WGS sequence"/>
</dbReference>
<feature type="compositionally biased region" description="Polar residues" evidence="1">
    <location>
        <begin position="67"/>
        <end position="81"/>
    </location>
</feature>
<evidence type="ECO:0000313" key="2">
    <source>
        <dbReference type="EMBL" id="GHH87127.1"/>
    </source>
</evidence>
<accession>A0A919GM09</accession>
<reference evidence="2" key="2">
    <citation type="submission" date="2020-09" db="EMBL/GenBank/DDBJ databases">
        <authorList>
            <person name="Sun Q."/>
            <person name="Ohkuma M."/>
        </authorList>
    </citation>
    <scope>NUCLEOTIDE SEQUENCE</scope>
    <source>
        <strain evidence="2">JCM 5069</strain>
    </source>
</reference>
<sequence>MNELCADGTIASPESKGGDTVDEVRSERGADGIGAVSATPGHRKPADTAQRRRAVKTVPATTDAPRSASSKTQPTAPSQWRSLGRGSGTFGDSEEEVGRSGRKRRHPG</sequence>
<evidence type="ECO:0000256" key="1">
    <source>
        <dbReference type="SAM" id="MobiDB-lite"/>
    </source>
</evidence>
<gene>
    <name evidence="2" type="ORF">GCM10018793_61720</name>
</gene>
<feature type="region of interest" description="Disordered" evidence="1">
    <location>
        <begin position="1"/>
        <end position="108"/>
    </location>
</feature>
<keyword evidence="3" id="KW-1185">Reference proteome</keyword>
<name>A0A919GM09_9ACTN</name>
<organism evidence="2 3">
    <name type="scientific">Streptomyces sulfonofaciens</name>
    <dbReference type="NCBI Taxonomy" id="68272"/>
    <lineage>
        <taxon>Bacteria</taxon>
        <taxon>Bacillati</taxon>
        <taxon>Actinomycetota</taxon>
        <taxon>Actinomycetes</taxon>
        <taxon>Kitasatosporales</taxon>
        <taxon>Streptomycetaceae</taxon>
        <taxon>Streptomyces</taxon>
    </lineage>
</organism>
<dbReference type="EMBL" id="BNCD01000026">
    <property type="protein sequence ID" value="GHH87127.1"/>
    <property type="molecule type" value="Genomic_DNA"/>
</dbReference>
<evidence type="ECO:0000313" key="3">
    <source>
        <dbReference type="Proteomes" id="UP000603708"/>
    </source>
</evidence>
<protein>
    <submittedName>
        <fullName evidence="2">Uncharacterized protein</fullName>
    </submittedName>
</protein>
<dbReference type="AlphaFoldDB" id="A0A919GM09"/>
<reference evidence="2" key="1">
    <citation type="journal article" date="2014" name="Int. J. Syst. Evol. Microbiol.">
        <title>Complete genome sequence of Corynebacterium casei LMG S-19264T (=DSM 44701T), isolated from a smear-ripened cheese.</title>
        <authorList>
            <consortium name="US DOE Joint Genome Institute (JGI-PGF)"/>
            <person name="Walter F."/>
            <person name="Albersmeier A."/>
            <person name="Kalinowski J."/>
            <person name="Ruckert C."/>
        </authorList>
    </citation>
    <scope>NUCLEOTIDE SEQUENCE</scope>
    <source>
        <strain evidence="2">JCM 5069</strain>
    </source>
</reference>